<evidence type="ECO:0000313" key="1">
    <source>
        <dbReference type="EMBL" id="OCT75243.1"/>
    </source>
</evidence>
<protein>
    <submittedName>
        <fullName evidence="1">Uncharacterized protein</fullName>
    </submittedName>
</protein>
<evidence type="ECO:0000313" key="2">
    <source>
        <dbReference type="Proteomes" id="UP000694892"/>
    </source>
</evidence>
<dbReference type="Proteomes" id="UP000694892">
    <property type="component" value="Chromosome 6L"/>
</dbReference>
<dbReference type="EMBL" id="CM004476">
    <property type="protein sequence ID" value="OCT75243.1"/>
    <property type="molecule type" value="Genomic_DNA"/>
</dbReference>
<reference evidence="2" key="1">
    <citation type="journal article" date="2016" name="Nature">
        <title>Genome evolution in the allotetraploid frog Xenopus laevis.</title>
        <authorList>
            <person name="Session A.M."/>
            <person name="Uno Y."/>
            <person name="Kwon T."/>
            <person name="Chapman J.A."/>
            <person name="Toyoda A."/>
            <person name="Takahashi S."/>
            <person name="Fukui A."/>
            <person name="Hikosaka A."/>
            <person name="Suzuki A."/>
            <person name="Kondo M."/>
            <person name="van Heeringen S.J."/>
            <person name="Quigley I."/>
            <person name="Heinz S."/>
            <person name="Ogino H."/>
            <person name="Ochi H."/>
            <person name="Hellsten U."/>
            <person name="Lyons J.B."/>
            <person name="Simakov O."/>
            <person name="Putnam N."/>
            <person name="Stites J."/>
            <person name="Kuroki Y."/>
            <person name="Tanaka T."/>
            <person name="Michiue T."/>
            <person name="Watanabe M."/>
            <person name="Bogdanovic O."/>
            <person name="Lister R."/>
            <person name="Georgiou G."/>
            <person name="Paranjpe S.S."/>
            <person name="van Kruijsbergen I."/>
            <person name="Shu S."/>
            <person name="Carlson J."/>
            <person name="Kinoshita T."/>
            <person name="Ohta Y."/>
            <person name="Mawaribuchi S."/>
            <person name="Jenkins J."/>
            <person name="Grimwood J."/>
            <person name="Schmutz J."/>
            <person name="Mitros T."/>
            <person name="Mozaffari S.V."/>
            <person name="Suzuki Y."/>
            <person name="Haramoto Y."/>
            <person name="Yamamoto T.S."/>
            <person name="Takagi C."/>
            <person name="Heald R."/>
            <person name="Miller K."/>
            <person name="Haudenschild C."/>
            <person name="Kitzman J."/>
            <person name="Nakayama T."/>
            <person name="Izutsu Y."/>
            <person name="Robert J."/>
            <person name="Fortriede J."/>
            <person name="Burns K."/>
            <person name="Lotay V."/>
            <person name="Karimi K."/>
            <person name="Yasuoka Y."/>
            <person name="Dichmann D.S."/>
            <person name="Flajnik M.F."/>
            <person name="Houston D.W."/>
            <person name="Shendure J."/>
            <person name="DuPasquier L."/>
            <person name="Vize P.D."/>
            <person name="Zorn A.M."/>
            <person name="Ito M."/>
            <person name="Marcotte E.M."/>
            <person name="Wallingford J.B."/>
            <person name="Ito Y."/>
            <person name="Asashima M."/>
            <person name="Ueno N."/>
            <person name="Matsuda Y."/>
            <person name="Veenstra G.J."/>
            <person name="Fujiyama A."/>
            <person name="Harland R.M."/>
            <person name="Taira M."/>
            <person name="Rokhsar D.S."/>
        </authorList>
    </citation>
    <scope>NUCLEOTIDE SEQUENCE [LARGE SCALE GENOMIC DNA]</scope>
    <source>
        <strain evidence="2">J</strain>
    </source>
</reference>
<organism evidence="1 2">
    <name type="scientific">Xenopus laevis</name>
    <name type="common">African clawed frog</name>
    <dbReference type="NCBI Taxonomy" id="8355"/>
    <lineage>
        <taxon>Eukaryota</taxon>
        <taxon>Metazoa</taxon>
        <taxon>Chordata</taxon>
        <taxon>Craniata</taxon>
        <taxon>Vertebrata</taxon>
        <taxon>Euteleostomi</taxon>
        <taxon>Amphibia</taxon>
        <taxon>Batrachia</taxon>
        <taxon>Anura</taxon>
        <taxon>Pipoidea</taxon>
        <taxon>Pipidae</taxon>
        <taxon>Xenopodinae</taxon>
        <taxon>Xenopus</taxon>
        <taxon>Xenopus</taxon>
    </lineage>
</organism>
<sequence length="121" mass="13733">MIVYLLGRRRIIIPWGVEWSETMRRRHHRNEYCVPLLIPGRGFWVQAEKHKYYTGILTIANGAKMGIAGANGKRSKLNDVVPDIPNGLRERNEAGELLNTQTVIFANGLVSFNVSLSLCFH</sequence>
<accession>A0A974HET1</accession>
<gene>
    <name evidence="1" type="ORF">XELAEV_18030421mg</name>
</gene>
<name>A0A974HET1_XENLA</name>
<dbReference type="AlphaFoldDB" id="A0A974HET1"/>
<proteinExistence type="predicted"/>